<dbReference type="SUPFAM" id="SSF52317">
    <property type="entry name" value="Class I glutamine amidotransferase-like"/>
    <property type="match status" value="1"/>
</dbReference>
<dbReference type="Pfam" id="PF09822">
    <property type="entry name" value="ABC_transp_aux"/>
    <property type="match status" value="1"/>
</dbReference>
<dbReference type="InterPro" id="IPR019196">
    <property type="entry name" value="ABC_transp_unknown"/>
</dbReference>
<feature type="domain" description="ABC-type uncharacterised transport system" evidence="2">
    <location>
        <begin position="194"/>
        <end position="494"/>
    </location>
</feature>
<comment type="caution">
    <text evidence="4">The sequence shown here is derived from an EMBL/GenBank/DDBJ whole genome shotgun (WGS) entry which is preliminary data.</text>
</comment>
<evidence type="ECO:0000259" key="2">
    <source>
        <dbReference type="Pfam" id="PF09822"/>
    </source>
</evidence>
<gene>
    <name evidence="4" type="primary">gldG</name>
    <name evidence="4" type="ORF">J0A67_13175</name>
</gene>
<dbReference type="RefSeq" id="WP_206569834.1">
    <property type="nucleotide sequence ID" value="NZ_JAFKCW010000003.1"/>
</dbReference>
<evidence type="ECO:0000259" key="3">
    <source>
        <dbReference type="Pfam" id="PF23357"/>
    </source>
</evidence>
<dbReference type="Pfam" id="PF23357">
    <property type="entry name" value="DUF7088"/>
    <property type="match status" value="1"/>
</dbReference>
<keyword evidence="5" id="KW-1185">Reference proteome</keyword>
<feature type="transmembrane region" description="Helical" evidence="1">
    <location>
        <begin position="528"/>
        <end position="552"/>
    </location>
</feature>
<dbReference type="Proteomes" id="UP000664698">
    <property type="component" value="Unassembled WGS sequence"/>
</dbReference>
<proteinExistence type="predicted"/>
<organism evidence="4 5">
    <name type="scientific">Algoriphagus aestuariicola</name>
    <dbReference type="NCBI Taxonomy" id="1852016"/>
    <lineage>
        <taxon>Bacteria</taxon>
        <taxon>Pseudomonadati</taxon>
        <taxon>Bacteroidota</taxon>
        <taxon>Cytophagia</taxon>
        <taxon>Cytophagales</taxon>
        <taxon>Cyclobacteriaceae</taxon>
        <taxon>Algoriphagus</taxon>
    </lineage>
</organism>
<dbReference type="NCBIfam" id="TIGR03521">
    <property type="entry name" value="GldG"/>
    <property type="match status" value="1"/>
</dbReference>
<protein>
    <submittedName>
        <fullName evidence="4">Gliding motility-associated ABC transporter substrate-binding protein GldG</fullName>
    </submittedName>
</protein>
<dbReference type="InterPro" id="IPR029062">
    <property type="entry name" value="Class_I_gatase-like"/>
</dbReference>
<evidence type="ECO:0000313" key="5">
    <source>
        <dbReference type="Proteomes" id="UP000664698"/>
    </source>
</evidence>
<evidence type="ECO:0000313" key="4">
    <source>
        <dbReference type="EMBL" id="MBN7801819.1"/>
    </source>
</evidence>
<dbReference type="InterPro" id="IPR055396">
    <property type="entry name" value="DUF7088"/>
</dbReference>
<name>A0ABS3BRB7_9BACT</name>
<reference evidence="4 5" key="1">
    <citation type="submission" date="2021-03" db="EMBL/GenBank/DDBJ databases">
        <title>novel species isolated from a fishpond in China.</title>
        <authorList>
            <person name="Lu H."/>
            <person name="Cai Z."/>
        </authorList>
    </citation>
    <scope>NUCLEOTIDE SEQUENCE [LARGE SCALE GENOMIC DNA]</scope>
    <source>
        <strain evidence="4 5">JCM 31546</strain>
    </source>
</reference>
<dbReference type="InterPro" id="IPR019863">
    <property type="entry name" value="Motility-assoc_ABC-rel_GldG"/>
</dbReference>
<keyword evidence="1" id="KW-1133">Transmembrane helix</keyword>
<accession>A0ABS3BRB7</accession>
<evidence type="ECO:0000256" key="1">
    <source>
        <dbReference type="SAM" id="Phobius"/>
    </source>
</evidence>
<keyword evidence="1" id="KW-0472">Membrane</keyword>
<keyword evidence="1" id="KW-0812">Transmembrane</keyword>
<feature type="domain" description="DUF7088" evidence="3">
    <location>
        <begin position="37"/>
        <end position="147"/>
    </location>
</feature>
<sequence>MRKSGSHSAKAFLILLGGVLLVALLAQFLRFRVDLTEESRFSLSPATKALLEELDRPIHVDILLTGGDLPGGMRRLQKSIEETVRTFNAHSSYTISVAYFDPLTVVDSLQEDFIYTLADYGINPTNVFVSQNSGQQSQLIFPGILVSDEEYETGALLLKGERGMSSEQILNASIENLEYELANAIRKLTRPEKSAVAMIIGHGELSEDDGFGMVEALDGNYEVFKVPLDQAKSPKDLSSFAAIFILGPKQSYTERELYLLDQYVLGGGNLVVAADGVDVDLREAAGEGTFSFPLENELDRLLFRFGVRINKDLIQDLNFSYIPVMGGNFGNQQQLVPMPWPFYFNAGRVQAHPITKGLDQVNFRFVSSLDTVKADGVSKIPLIFGSENERVLPAPTRVAFADMEQEPDVEAFSSKNLPLAYLLEGEFTSLYKNRFVPEGFSKSDFLESGRGKVVVFGDGSVFQSQMPLQGGQPLPLGEDPFAQTTYANRQLLQNLVQYLADPEGIIAARTRSLQIRPLDRVKVAQQKAFWQSVNVVLPVVVLSLLGGLILYFRKARYGKKSIG</sequence>
<dbReference type="EMBL" id="JAFKCW010000003">
    <property type="protein sequence ID" value="MBN7801819.1"/>
    <property type="molecule type" value="Genomic_DNA"/>
</dbReference>